<name>A0A443HR27_BYSSP</name>
<dbReference type="RefSeq" id="XP_028483910.1">
    <property type="nucleotide sequence ID" value="XM_028632996.1"/>
</dbReference>
<feature type="compositionally biased region" description="Basic and acidic residues" evidence="1">
    <location>
        <begin position="122"/>
        <end position="133"/>
    </location>
</feature>
<feature type="compositionally biased region" description="Polar residues" evidence="1">
    <location>
        <begin position="252"/>
        <end position="279"/>
    </location>
</feature>
<feature type="compositionally biased region" description="Basic and acidic residues" evidence="1">
    <location>
        <begin position="420"/>
        <end position="435"/>
    </location>
</feature>
<sequence>MKLKSGFRMSPKIGSSRPLKKEKEKEKDSCEKPSRRRSLTESVQSLVKHAFSRRDDNGSRKSDGHNMGNNGGKRTSSAKTATSSSSWVKLPPPSDDIVSSPSSSSSSYYSSASHINTVQTPLREEQQEIHEENETSQLSLPEVPSSSPSSDPIATSSRLPKIRGKAGQQKEKPSRIPTPTKTSSAALGPSKAAQCQGPGTMNTSASEKVDEGKDHCVAAMVVDMEKEGLFKQPLQRQENLRGGIDGKEIKEVTSSPPKNQQAARRTSRLPRSSGHNTPIASPEKRTTNMRMSLPASKSLSTGLSSVQTSRRGSLPHTSLPSNSTRKLSTTAVPHGNRKDPAEPYLAVTSPGRNVTGRIAVQTDRRQSNVRVSSIAQRQLLGPLGPPMPRSQTFNSFAQPQKAKQIPSGKRIMSKVPRISDVSDRNGHDKPQNGNEHAEIVEILKATRLSKGEIEDEEPKRPRKSDVIDATSRDFEAYEVGSSILEGAKQEIEDEEKSEKMVYEAKEEEWWLGRFMTLSSGFYFTDSFDSPDLLTWIKTDTGISRPPECLDEYLGDIRTCRVFILLERMCATKEARESLRHFRDEYISSSGDEWTEWLSDDYRRRWRLDNVARSKANIPEGNVPKGDGRRPSSKRI</sequence>
<feature type="compositionally biased region" description="Basic and acidic residues" evidence="1">
    <location>
        <begin position="19"/>
        <end position="33"/>
    </location>
</feature>
<feature type="region of interest" description="Disordered" evidence="1">
    <location>
        <begin position="229"/>
        <end position="351"/>
    </location>
</feature>
<dbReference type="VEuPathDB" id="FungiDB:C8Q69DRAFT_508608"/>
<evidence type="ECO:0000313" key="3">
    <source>
        <dbReference type="Proteomes" id="UP000283841"/>
    </source>
</evidence>
<feature type="compositionally biased region" description="Polar residues" evidence="1">
    <location>
        <begin position="197"/>
        <end position="206"/>
    </location>
</feature>
<dbReference type="GeneID" id="39602273"/>
<accession>A0A443HR27</accession>
<feature type="compositionally biased region" description="Low complexity" evidence="1">
    <location>
        <begin position="75"/>
        <end position="86"/>
    </location>
</feature>
<dbReference type="OrthoDB" id="3557758at2759"/>
<reference evidence="2 3" key="1">
    <citation type="journal article" date="2018" name="Front. Microbiol.">
        <title>Genomic and genetic insights into a cosmopolitan fungus, Paecilomyces variotii (Eurotiales).</title>
        <authorList>
            <person name="Urquhart A.S."/>
            <person name="Mondo S.J."/>
            <person name="Makela M.R."/>
            <person name="Hane J.K."/>
            <person name="Wiebenga A."/>
            <person name="He G."/>
            <person name="Mihaltcheva S."/>
            <person name="Pangilinan J."/>
            <person name="Lipzen A."/>
            <person name="Barry K."/>
            <person name="de Vries R.P."/>
            <person name="Grigoriev I.V."/>
            <person name="Idnurm A."/>
        </authorList>
    </citation>
    <scope>NUCLEOTIDE SEQUENCE [LARGE SCALE GENOMIC DNA]</scope>
    <source>
        <strain evidence="2 3">CBS 101075</strain>
    </source>
</reference>
<feature type="compositionally biased region" description="Polar residues" evidence="1">
    <location>
        <begin position="295"/>
        <end position="331"/>
    </location>
</feature>
<feature type="compositionally biased region" description="Low complexity" evidence="1">
    <location>
        <begin position="95"/>
        <end position="113"/>
    </location>
</feature>
<keyword evidence="3" id="KW-1185">Reference proteome</keyword>
<proteinExistence type="predicted"/>
<feature type="region of interest" description="Disordered" evidence="1">
    <location>
        <begin position="378"/>
        <end position="435"/>
    </location>
</feature>
<protein>
    <submittedName>
        <fullName evidence="2">Uncharacterized protein</fullName>
    </submittedName>
</protein>
<evidence type="ECO:0000256" key="1">
    <source>
        <dbReference type="SAM" id="MobiDB-lite"/>
    </source>
</evidence>
<evidence type="ECO:0000313" key="2">
    <source>
        <dbReference type="EMBL" id="RWQ94265.1"/>
    </source>
</evidence>
<comment type="caution">
    <text evidence="2">The sequence shown here is derived from an EMBL/GenBank/DDBJ whole genome shotgun (WGS) entry which is preliminary data.</text>
</comment>
<dbReference type="Proteomes" id="UP000283841">
    <property type="component" value="Unassembled WGS sequence"/>
</dbReference>
<feature type="compositionally biased region" description="Low complexity" evidence="1">
    <location>
        <begin position="136"/>
        <end position="157"/>
    </location>
</feature>
<gene>
    <name evidence="2" type="ORF">C8Q69DRAFT_508608</name>
</gene>
<feature type="region of interest" description="Disordered" evidence="1">
    <location>
        <begin position="1"/>
        <end position="211"/>
    </location>
</feature>
<dbReference type="EMBL" id="RCNU01000008">
    <property type="protein sequence ID" value="RWQ94265.1"/>
    <property type="molecule type" value="Genomic_DNA"/>
</dbReference>
<feature type="compositionally biased region" description="Basic and acidic residues" evidence="1">
    <location>
        <begin position="52"/>
        <end position="64"/>
    </location>
</feature>
<feature type="compositionally biased region" description="Polar residues" evidence="1">
    <location>
        <begin position="389"/>
        <end position="398"/>
    </location>
</feature>
<feature type="region of interest" description="Disordered" evidence="1">
    <location>
        <begin position="616"/>
        <end position="635"/>
    </location>
</feature>
<organism evidence="2 3">
    <name type="scientific">Byssochlamys spectabilis</name>
    <name type="common">Paecilomyces variotii</name>
    <dbReference type="NCBI Taxonomy" id="264951"/>
    <lineage>
        <taxon>Eukaryota</taxon>
        <taxon>Fungi</taxon>
        <taxon>Dikarya</taxon>
        <taxon>Ascomycota</taxon>
        <taxon>Pezizomycotina</taxon>
        <taxon>Eurotiomycetes</taxon>
        <taxon>Eurotiomycetidae</taxon>
        <taxon>Eurotiales</taxon>
        <taxon>Thermoascaceae</taxon>
        <taxon>Paecilomyces</taxon>
    </lineage>
</organism>
<dbReference type="AlphaFoldDB" id="A0A443HR27"/>